<name>A0A4C1WEP4_EUMVA</name>
<accession>A0A4C1WEP4</accession>
<dbReference type="AlphaFoldDB" id="A0A4C1WEP4"/>
<gene>
    <name evidence="1" type="ORF">EVAR_28003_1</name>
</gene>
<evidence type="ECO:0000313" key="1">
    <source>
        <dbReference type="EMBL" id="GBP48617.1"/>
    </source>
</evidence>
<proteinExistence type="predicted"/>
<evidence type="ECO:0000313" key="2">
    <source>
        <dbReference type="Proteomes" id="UP000299102"/>
    </source>
</evidence>
<reference evidence="1 2" key="1">
    <citation type="journal article" date="2019" name="Commun. Biol.">
        <title>The bagworm genome reveals a unique fibroin gene that provides high tensile strength.</title>
        <authorList>
            <person name="Kono N."/>
            <person name="Nakamura H."/>
            <person name="Ohtoshi R."/>
            <person name="Tomita M."/>
            <person name="Numata K."/>
            <person name="Arakawa K."/>
        </authorList>
    </citation>
    <scope>NUCLEOTIDE SEQUENCE [LARGE SCALE GENOMIC DNA]</scope>
</reference>
<keyword evidence="2" id="KW-1185">Reference proteome</keyword>
<dbReference type="Proteomes" id="UP000299102">
    <property type="component" value="Unassembled WGS sequence"/>
</dbReference>
<dbReference type="EMBL" id="BGZK01000527">
    <property type="protein sequence ID" value="GBP48617.1"/>
    <property type="molecule type" value="Genomic_DNA"/>
</dbReference>
<organism evidence="1 2">
    <name type="scientific">Eumeta variegata</name>
    <name type="common">Bagworm moth</name>
    <name type="synonym">Eumeta japonica</name>
    <dbReference type="NCBI Taxonomy" id="151549"/>
    <lineage>
        <taxon>Eukaryota</taxon>
        <taxon>Metazoa</taxon>
        <taxon>Ecdysozoa</taxon>
        <taxon>Arthropoda</taxon>
        <taxon>Hexapoda</taxon>
        <taxon>Insecta</taxon>
        <taxon>Pterygota</taxon>
        <taxon>Neoptera</taxon>
        <taxon>Endopterygota</taxon>
        <taxon>Lepidoptera</taxon>
        <taxon>Glossata</taxon>
        <taxon>Ditrysia</taxon>
        <taxon>Tineoidea</taxon>
        <taxon>Psychidae</taxon>
        <taxon>Oiketicinae</taxon>
        <taxon>Eumeta</taxon>
    </lineage>
</organism>
<protein>
    <submittedName>
        <fullName evidence="1">Uncharacterized protein</fullName>
    </submittedName>
</protein>
<comment type="caution">
    <text evidence="1">The sequence shown here is derived from an EMBL/GenBank/DDBJ whole genome shotgun (WGS) entry which is preliminary data.</text>
</comment>
<sequence>MPFVRTSKRRNVRLESSLEKCLSKYESRSSSRTSALKTFWNRQSALFLIESTSLLTWFWSPAQPSAMRYYLGCTLVLKKSPPPAKAAPCRAPTRAISVTLSYGQAAVNLRSPPPTTKSN</sequence>